<keyword evidence="1" id="KW-0808">Transferase</keyword>
<dbReference type="CDD" id="cd16841">
    <property type="entry name" value="RraA_family"/>
    <property type="match status" value="1"/>
</dbReference>
<dbReference type="GO" id="GO:0032259">
    <property type="term" value="P:methylation"/>
    <property type="evidence" value="ECO:0007669"/>
    <property type="project" value="UniProtKB-KW"/>
</dbReference>
<protein>
    <submittedName>
        <fullName evidence="1">Demethylmenaquinone methyltransferase</fullName>
    </submittedName>
</protein>
<dbReference type="InterPro" id="IPR005493">
    <property type="entry name" value="RraA/RraA-like"/>
</dbReference>
<dbReference type="InterPro" id="IPR036704">
    <property type="entry name" value="RraA/RraA-like_sf"/>
</dbReference>
<dbReference type="SUPFAM" id="SSF89562">
    <property type="entry name" value="RraA-like"/>
    <property type="match status" value="1"/>
</dbReference>
<keyword evidence="1" id="KW-0489">Methyltransferase</keyword>
<proteinExistence type="predicted"/>
<accession>A0A161K1K2</accession>
<organism evidence="1">
    <name type="scientific">hydrothermal vent metagenome</name>
    <dbReference type="NCBI Taxonomy" id="652676"/>
    <lineage>
        <taxon>unclassified sequences</taxon>
        <taxon>metagenomes</taxon>
        <taxon>ecological metagenomes</taxon>
    </lineage>
</organism>
<dbReference type="PANTHER" id="PTHR33254">
    <property type="entry name" value="4-HYDROXY-4-METHYL-2-OXOGLUTARATE ALDOLASE 3-RELATED"/>
    <property type="match status" value="1"/>
</dbReference>
<dbReference type="EMBL" id="CZRL01000104">
    <property type="protein sequence ID" value="CUS54502.1"/>
    <property type="molecule type" value="Genomic_DNA"/>
</dbReference>
<dbReference type="Pfam" id="PF03737">
    <property type="entry name" value="RraA-like"/>
    <property type="match status" value="1"/>
</dbReference>
<name>A0A161K1K2_9ZZZZ</name>
<reference evidence="1" key="1">
    <citation type="submission" date="2015-10" db="EMBL/GenBank/DDBJ databases">
        <authorList>
            <person name="Gilbert D.G."/>
        </authorList>
    </citation>
    <scope>NUCLEOTIDE SEQUENCE</scope>
</reference>
<sequence>MIGQPVMLTVRQNFDRPSSDQIAAFQRISTGFLVDAQNGTGALDYRIKPLATDMAFAGSVITVHVEPRDMLAVQPGIALAQPGDVVLIETGGYDGAAVIGDNVAIMAKNKGIRAIVTDGLVRDAEGILAAGIPVFCAGVSPNSPYSLGPGSVGLPIAIKGVPIGSGDILVGDRDGVVVVPRSTIDTVIESLAIVTDLEAEFEKKVNDGATASDWVQEFLDSDKTRYVD</sequence>
<dbReference type="Gene3D" id="3.50.30.40">
    <property type="entry name" value="Ribonuclease E inhibitor RraA/RraA-like"/>
    <property type="match status" value="1"/>
</dbReference>
<dbReference type="GO" id="GO:0008168">
    <property type="term" value="F:methyltransferase activity"/>
    <property type="evidence" value="ECO:0007669"/>
    <property type="project" value="UniProtKB-KW"/>
</dbReference>
<dbReference type="AlphaFoldDB" id="A0A161K1K2"/>
<dbReference type="PANTHER" id="PTHR33254:SF4">
    <property type="entry name" value="4-HYDROXY-4-METHYL-2-OXOGLUTARATE ALDOLASE 3-RELATED"/>
    <property type="match status" value="1"/>
</dbReference>
<evidence type="ECO:0000313" key="1">
    <source>
        <dbReference type="EMBL" id="CUS54502.1"/>
    </source>
</evidence>
<gene>
    <name evidence="1" type="ORF">MGWOODY_XGa815</name>
</gene>